<reference evidence="1 2" key="1">
    <citation type="journal article" date="2017" name="Front. Genet.">
        <title>Draft sequencing of the heterozygous diploid genome of Satsuma (Citrus unshiu Marc.) using a hybrid assembly approach.</title>
        <authorList>
            <person name="Shimizu T."/>
            <person name="Tanizawa Y."/>
            <person name="Mochizuki T."/>
            <person name="Nagasaki H."/>
            <person name="Yoshioka T."/>
            <person name="Toyoda A."/>
            <person name="Fujiyama A."/>
            <person name="Kaminuma E."/>
            <person name="Nakamura Y."/>
        </authorList>
    </citation>
    <scope>NUCLEOTIDE SEQUENCE [LARGE SCALE GENOMIC DNA]</scope>
    <source>
        <strain evidence="2">cv. Miyagawa wase</strain>
    </source>
</reference>
<evidence type="ECO:0000313" key="1">
    <source>
        <dbReference type="EMBL" id="GAY36364.1"/>
    </source>
</evidence>
<sequence>MRSIEVTKVSAESSCSTVKSWNFLQAYWHSKNGGYSNSGRVLKLMCGILTSVRRSGLQNL</sequence>
<protein>
    <submittedName>
        <fullName evidence="1">Uncharacterized protein</fullName>
    </submittedName>
</protein>
<keyword evidence="2" id="KW-1185">Reference proteome</keyword>
<dbReference type="AlphaFoldDB" id="A0A2H5N816"/>
<proteinExistence type="predicted"/>
<comment type="caution">
    <text evidence="1">The sequence shown here is derived from an EMBL/GenBank/DDBJ whole genome shotgun (WGS) entry which is preliminary data.</text>
</comment>
<dbReference type="Proteomes" id="UP000236630">
    <property type="component" value="Unassembled WGS sequence"/>
</dbReference>
<name>A0A2H5N816_CITUN</name>
<organism evidence="1 2">
    <name type="scientific">Citrus unshiu</name>
    <name type="common">Satsuma mandarin</name>
    <name type="synonym">Citrus nobilis var. unshiu</name>
    <dbReference type="NCBI Taxonomy" id="55188"/>
    <lineage>
        <taxon>Eukaryota</taxon>
        <taxon>Viridiplantae</taxon>
        <taxon>Streptophyta</taxon>
        <taxon>Embryophyta</taxon>
        <taxon>Tracheophyta</taxon>
        <taxon>Spermatophyta</taxon>
        <taxon>Magnoliopsida</taxon>
        <taxon>eudicotyledons</taxon>
        <taxon>Gunneridae</taxon>
        <taxon>Pentapetalae</taxon>
        <taxon>rosids</taxon>
        <taxon>malvids</taxon>
        <taxon>Sapindales</taxon>
        <taxon>Rutaceae</taxon>
        <taxon>Aurantioideae</taxon>
        <taxon>Citrus</taxon>
    </lineage>
</organism>
<accession>A0A2H5N816</accession>
<dbReference type="EMBL" id="BDQV01002240">
    <property type="protein sequence ID" value="GAY36364.1"/>
    <property type="molecule type" value="Genomic_DNA"/>
</dbReference>
<evidence type="ECO:0000313" key="2">
    <source>
        <dbReference type="Proteomes" id="UP000236630"/>
    </source>
</evidence>
<gene>
    <name evidence="1" type="ORF">CUMW_279620</name>
</gene>